<protein>
    <recommendedName>
        <fullName evidence="10">1,4-alpha-glucan branching enzyme GlgB</fullName>
        <ecNumber evidence="10">2.4.1.18</ecNumber>
    </recommendedName>
    <alternativeName>
        <fullName evidence="10">1,4-alpha-D-glucan:1,4-alpha-D-glucan 6-glucosyl-transferase</fullName>
    </alternativeName>
    <alternativeName>
        <fullName evidence="10">Alpha-(1-&gt;4)-glucan branching enzyme</fullName>
    </alternativeName>
    <alternativeName>
        <fullName evidence="10">Glycogen branching enzyme</fullName>
        <shortName evidence="10">BE</shortName>
    </alternativeName>
</protein>
<dbReference type="NCBIfam" id="NF008967">
    <property type="entry name" value="PRK12313.1"/>
    <property type="match status" value="1"/>
</dbReference>
<evidence type="ECO:0000256" key="1">
    <source>
        <dbReference type="ARBA" id="ARBA00000826"/>
    </source>
</evidence>
<feature type="compositionally biased region" description="Basic residues" evidence="11">
    <location>
        <begin position="636"/>
        <end position="648"/>
    </location>
</feature>
<evidence type="ECO:0000259" key="12">
    <source>
        <dbReference type="SMART" id="SM00642"/>
    </source>
</evidence>
<evidence type="ECO:0000256" key="7">
    <source>
        <dbReference type="ARBA" id="ARBA00022679"/>
    </source>
</evidence>
<dbReference type="InterPro" id="IPR006407">
    <property type="entry name" value="GlgB"/>
</dbReference>
<feature type="active site" description="Nucleophile" evidence="10">
    <location>
        <position position="313"/>
    </location>
</feature>
<dbReference type="EC" id="2.4.1.18" evidence="10"/>
<feature type="domain" description="Glycosyl hydrolase family 13 catalytic" evidence="12">
    <location>
        <begin position="149"/>
        <end position="500"/>
    </location>
</feature>
<dbReference type="Pfam" id="PF02806">
    <property type="entry name" value="Alpha-amylase_C"/>
    <property type="match status" value="1"/>
</dbReference>
<dbReference type="InterPro" id="IPR006048">
    <property type="entry name" value="A-amylase/branching_C"/>
</dbReference>
<dbReference type="InterPro" id="IPR006047">
    <property type="entry name" value="GH13_cat_dom"/>
</dbReference>
<dbReference type="InterPro" id="IPR013783">
    <property type="entry name" value="Ig-like_fold"/>
</dbReference>
<dbReference type="InterPro" id="IPR013780">
    <property type="entry name" value="Glyco_hydro_b"/>
</dbReference>
<evidence type="ECO:0000256" key="8">
    <source>
        <dbReference type="ARBA" id="ARBA00023056"/>
    </source>
</evidence>
<evidence type="ECO:0000256" key="4">
    <source>
        <dbReference type="ARBA" id="ARBA00009000"/>
    </source>
</evidence>
<dbReference type="Gene3D" id="3.20.20.80">
    <property type="entry name" value="Glycosidases"/>
    <property type="match status" value="1"/>
</dbReference>
<comment type="pathway">
    <text evidence="3 10">Glycan biosynthesis; glycogen biosynthesis.</text>
</comment>
<dbReference type="CDD" id="cd11322">
    <property type="entry name" value="AmyAc_Glg_BE"/>
    <property type="match status" value="1"/>
</dbReference>
<reference evidence="13 14" key="1">
    <citation type="submission" date="2023-03" db="EMBL/GenBank/DDBJ databases">
        <title>Bacillus Genome Sequencing.</title>
        <authorList>
            <person name="Dunlap C."/>
        </authorList>
    </citation>
    <scope>NUCLEOTIDE SEQUENCE [LARGE SCALE GENOMIC DNA]</scope>
    <source>
        <strain evidence="13 14">NRS-1717</strain>
    </source>
</reference>
<evidence type="ECO:0000256" key="2">
    <source>
        <dbReference type="ARBA" id="ARBA00002953"/>
    </source>
</evidence>
<feature type="region of interest" description="Disordered" evidence="11">
    <location>
        <begin position="628"/>
        <end position="648"/>
    </location>
</feature>
<dbReference type="InterPro" id="IPR037439">
    <property type="entry name" value="Branching_enzy"/>
</dbReference>
<dbReference type="GO" id="GO:0003844">
    <property type="term" value="F:1,4-alpha-glucan branching enzyme activity"/>
    <property type="evidence" value="ECO:0007669"/>
    <property type="project" value="UniProtKB-EC"/>
</dbReference>
<sequence length="648" mass="76032">MAVTSPTDFDVHLFHEGNLFKSFQIFGAHLKVQDGVFGTQFSVWAPNAKNVRVVGDFNNWDGSDYNMVRINEEGIWTLFIPNIGENTLYKYEITTSHGKSIMKSDPYAFYSELRPNTASIVYDIEGYEWDDKKWYRRKKQETVDERPMFIYEVHLGTWKKPKDWKEDEELYSYKQLAAELIPYVLEHGFTHIELLPIIEHPYDRSWGYQGTGYFSATSRHGTPHDLMYFIDQCHQNNIGVILDWVPGHFCKDAHGLYMFDGSPTYEYSRYEDRENEVWGTANFDLGKPEVQSFLISNAKFWMEYFHIDGFRVDAVANMLHWQNSNELVENPYAVSFLKKLNDAVLSDDPEFLMIAEDSTDWPLVTSSTGDGGLGFSYKWNMGWMNDMLSYMEAPPERRCDLHNKVSFSLIYAFSEKFILPFSHDEVVHGKKSLLNKMPGDYWQKFAQLRLLYGYMLTHPGKKLLFMGGEFGQFDEWKDLEELDWMLEDYEMHQKTRVYFKELLTIYKKQRPLFELDHSHEGFEWIDVDNSNQSIFSFIRKSRRENELLVVICNFKPIVYHDYKVGVPIDTEYIEILNSDSSEFGGSEQINKRKLKAIEGDYHGRPYHISLTIPPYGISILRAVKKRGENDKDGEKKVRRNAISRRKGQ</sequence>
<dbReference type="SUPFAM" id="SSF51445">
    <property type="entry name" value="(Trans)glycosidases"/>
    <property type="match status" value="1"/>
</dbReference>
<evidence type="ECO:0000256" key="10">
    <source>
        <dbReference type="HAMAP-Rule" id="MF_00685"/>
    </source>
</evidence>
<feature type="active site" description="Proton donor" evidence="10">
    <location>
        <position position="356"/>
    </location>
</feature>
<accession>A0ABU6NW16</accession>
<comment type="function">
    <text evidence="2 10">Catalyzes the formation of the alpha-1,6-glucosidic linkages in glycogen by scission of a 1,4-alpha-linked oligosaccharide from growing alpha-1,4-glucan chains and the subsequent attachment of the oligosaccharide to the alpha-1,6 position.</text>
</comment>
<keyword evidence="7 10" id="KW-0808">Transferase</keyword>
<keyword evidence="6 10" id="KW-0328">Glycosyltransferase</keyword>
<comment type="caution">
    <text evidence="13">The sequence shown here is derived from an EMBL/GenBank/DDBJ whole genome shotgun (WGS) entry which is preliminary data.</text>
</comment>
<dbReference type="HAMAP" id="MF_00685">
    <property type="entry name" value="GlgB"/>
    <property type="match status" value="1"/>
</dbReference>
<dbReference type="Gene3D" id="2.60.40.1180">
    <property type="entry name" value="Golgi alpha-mannosidase II"/>
    <property type="match status" value="1"/>
</dbReference>
<dbReference type="SUPFAM" id="SSF51011">
    <property type="entry name" value="Glycosyl hydrolase domain"/>
    <property type="match status" value="1"/>
</dbReference>
<evidence type="ECO:0000256" key="5">
    <source>
        <dbReference type="ARBA" id="ARBA00022600"/>
    </source>
</evidence>
<name>A0ABU6NW16_9BACI</name>
<keyword evidence="9 10" id="KW-0119">Carbohydrate metabolism</keyword>
<dbReference type="CDD" id="cd02855">
    <property type="entry name" value="E_set_GBE_prok_N"/>
    <property type="match status" value="1"/>
</dbReference>
<organism evidence="13 14">
    <name type="scientific">Metabacillus fastidiosus</name>
    <dbReference type="NCBI Taxonomy" id="1458"/>
    <lineage>
        <taxon>Bacteria</taxon>
        <taxon>Bacillati</taxon>
        <taxon>Bacillota</taxon>
        <taxon>Bacilli</taxon>
        <taxon>Bacillales</taxon>
        <taxon>Bacillaceae</taxon>
        <taxon>Metabacillus</taxon>
    </lineage>
</organism>
<evidence type="ECO:0000256" key="11">
    <source>
        <dbReference type="SAM" id="MobiDB-lite"/>
    </source>
</evidence>
<dbReference type="InterPro" id="IPR017853">
    <property type="entry name" value="GH"/>
</dbReference>
<comment type="similarity">
    <text evidence="4 10">Belongs to the glycosyl hydrolase 13 family. GlgB subfamily.</text>
</comment>
<evidence type="ECO:0000256" key="9">
    <source>
        <dbReference type="ARBA" id="ARBA00023277"/>
    </source>
</evidence>
<dbReference type="EMBL" id="JARTFS010000005">
    <property type="protein sequence ID" value="MED4401317.1"/>
    <property type="molecule type" value="Genomic_DNA"/>
</dbReference>
<dbReference type="InterPro" id="IPR044143">
    <property type="entry name" value="GlgB_N_E_set_prok"/>
</dbReference>
<dbReference type="NCBIfam" id="TIGR01515">
    <property type="entry name" value="branching_enzym"/>
    <property type="match status" value="1"/>
</dbReference>
<proteinExistence type="inferred from homology"/>
<keyword evidence="14" id="KW-1185">Reference proteome</keyword>
<dbReference type="InterPro" id="IPR004193">
    <property type="entry name" value="Glyco_hydro_13_N"/>
</dbReference>
<evidence type="ECO:0000256" key="3">
    <source>
        <dbReference type="ARBA" id="ARBA00004964"/>
    </source>
</evidence>
<gene>
    <name evidence="10 13" type="primary">glgB</name>
    <name evidence="13" type="ORF">P9271_08195</name>
</gene>
<keyword evidence="5 10" id="KW-0321">Glycogen metabolism</keyword>
<dbReference type="NCBIfam" id="NF003811">
    <property type="entry name" value="PRK05402.1"/>
    <property type="match status" value="1"/>
</dbReference>
<evidence type="ECO:0000313" key="14">
    <source>
        <dbReference type="Proteomes" id="UP001342826"/>
    </source>
</evidence>
<evidence type="ECO:0000256" key="6">
    <source>
        <dbReference type="ARBA" id="ARBA00022676"/>
    </source>
</evidence>
<dbReference type="Pfam" id="PF00128">
    <property type="entry name" value="Alpha-amylase"/>
    <property type="match status" value="1"/>
</dbReference>
<dbReference type="Pfam" id="PF02922">
    <property type="entry name" value="CBM_48"/>
    <property type="match status" value="1"/>
</dbReference>
<dbReference type="RefSeq" id="WP_328015099.1">
    <property type="nucleotide sequence ID" value="NZ_JARTFS010000005.1"/>
</dbReference>
<dbReference type="Gene3D" id="2.60.40.10">
    <property type="entry name" value="Immunoglobulins"/>
    <property type="match status" value="1"/>
</dbReference>
<comment type="catalytic activity">
    <reaction evidence="1 10">
        <text>Transfers a segment of a (1-&gt;4)-alpha-D-glucan chain to a primary hydroxy group in a similar glucan chain.</text>
        <dbReference type="EC" id="2.4.1.18"/>
    </reaction>
</comment>
<dbReference type="PIRSF" id="PIRSF000463">
    <property type="entry name" value="GlgB"/>
    <property type="match status" value="1"/>
</dbReference>
<comment type="subunit">
    <text evidence="10">Monomer.</text>
</comment>
<evidence type="ECO:0000313" key="13">
    <source>
        <dbReference type="EMBL" id="MED4401317.1"/>
    </source>
</evidence>
<keyword evidence="8 10" id="KW-0320">Glycogen biosynthesis</keyword>
<dbReference type="PANTHER" id="PTHR43651:SF3">
    <property type="entry name" value="1,4-ALPHA-GLUCAN-BRANCHING ENZYME"/>
    <property type="match status" value="1"/>
</dbReference>
<dbReference type="Proteomes" id="UP001342826">
    <property type="component" value="Unassembled WGS sequence"/>
</dbReference>
<dbReference type="SMART" id="SM00642">
    <property type="entry name" value="Aamy"/>
    <property type="match status" value="1"/>
</dbReference>
<dbReference type="PANTHER" id="PTHR43651">
    <property type="entry name" value="1,4-ALPHA-GLUCAN-BRANCHING ENZYME"/>
    <property type="match status" value="1"/>
</dbReference>